<evidence type="ECO:0000259" key="9">
    <source>
        <dbReference type="Pfam" id="PF22692"/>
    </source>
</evidence>
<dbReference type="Proteomes" id="UP001321700">
    <property type="component" value="Unassembled WGS sequence"/>
</dbReference>
<dbReference type="InterPro" id="IPR037925">
    <property type="entry name" value="FlgE/F/G-like"/>
</dbReference>
<dbReference type="NCBIfam" id="TIGR03506">
    <property type="entry name" value="FlgEFG_subfam"/>
    <property type="match status" value="1"/>
</dbReference>
<dbReference type="RefSeq" id="WP_313874197.1">
    <property type="nucleotide sequence ID" value="NZ_JAVBIK010000001.1"/>
</dbReference>
<dbReference type="InterPro" id="IPR053967">
    <property type="entry name" value="LlgE_F_G-like_D1"/>
</dbReference>
<keyword evidence="10" id="KW-0966">Cell projection</keyword>
<dbReference type="Gene3D" id="2.60.98.20">
    <property type="entry name" value="Flagellar hook protein FlgE"/>
    <property type="match status" value="1"/>
</dbReference>
<accession>A0ABU3KLF7</accession>
<feature type="domain" description="Flagellar hook protein FlgE/F/G-like D1" evidence="9">
    <location>
        <begin position="86"/>
        <end position="149"/>
    </location>
</feature>
<keyword evidence="4 5" id="KW-0975">Bacterial flagellum</keyword>
<dbReference type="InterPro" id="IPR001444">
    <property type="entry name" value="Flag_bb_rod_N"/>
</dbReference>
<sequence>MSFQTGLSGLNGASKSLDVIGNNIANANTVGMKYSRTEFSALVAGQLGAAGGSTGNTPGIGVSVGAIAQQFTQGNISITGNSLDVAVNGGGFFQLTQPDGSTAYTRDGQFKLDSAGNLVTNSGANVMGFPTDLLGNRTSITPQPMVIPTSAPIPAQQTTAITAEFNLDARTKPAIQTTPPTPISTYGTTLTAFDSQGNEVPVSLYFVKRGPDTTANPAVTTDIWDVYDASTVAAGTTALNTNAAVYATHQANVAYNTTTPPPTDLKPTFAAAGTGAFAAPALTTVATGALFQLEYDVNGKLTSPLAAQPLTLTSPNTAIGTFSTTLDLTKTTQYGTTFAVSNLTQDGYTAGDLTGISIDPSGVITTRYSNGETQSRGQLLLADFRNVQGLTPISGGNWTESFASGQPVLGNPGLGKFGGLRSGALEDSNVDLTGELVNMMTAQRNYQANAQTIKTQDQILSTLVNLR</sequence>
<comment type="subcellular location">
    <subcellularLocation>
        <location evidence="1 5">Bacterial flagellum basal body</location>
    </subcellularLocation>
</comment>
<dbReference type="Pfam" id="PF00460">
    <property type="entry name" value="Flg_bb_rod"/>
    <property type="match status" value="1"/>
</dbReference>
<organism evidence="10 11">
    <name type="scientific">Rhodoferax potami</name>
    <dbReference type="NCBI Taxonomy" id="3068338"/>
    <lineage>
        <taxon>Bacteria</taxon>
        <taxon>Pseudomonadati</taxon>
        <taxon>Pseudomonadota</taxon>
        <taxon>Betaproteobacteria</taxon>
        <taxon>Burkholderiales</taxon>
        <taxon>Comamonadaceae</taxon>
        <taxon>Rhodoferax</taxon>
    </lineage>
</organism>
<protein>
    <recommendedName>
        <fullName evidence="3 5">Flagellar hook protein FlgE</fullName>
    </recommendedName>
</protein>
<dbReference type="InterPro" id="IPR037058">
    <property type="entry name" value="Falgellar_hook_FlgE_sf"/>
</dbReference>
<evidence type="ECO:0000256" key="2">
    <source>
        <dbReference type="ARBA" id="ARBA00009677"/>
    </source>
</evidence>
<dbReference type="NCBIfam" id="NF004238">
    <property type="entry name" value="PRK05682.1-1"/>
    <property type="match status" value="1"/>
</dbReference>
<comment type="caution">
    <text evidence="10">The sequence shown here is derived from an EMBL/GenBank/DDBJ whole genome shotgun (WGS) entry which is preliminary data.</text>
</comment>
<evidence type="ECO:0000256" key="3">
    <source>
        <dbReference type="ARBA" id="ARBA00019015"/>
    </source>
</evidence>
<dbReference type="PANTHER" id="PTHR30435">
    <property type="entry name" value="FLAGELLAR PROTEIN"/>
    <property type="match status" value="1"/>
</dbReference>
<feature type="domain" description="Flagellar hook protein FlgE D2" evidence="8">
    <location>
        <begin position="166"/>
        <end position="348"/>
    </location>
</feature>
<evidence type="ECO:0000256" key="4">
    <source>
        <dbReference type="ARBA" id="ARBA00023143"/>
    </source>
</evidence>
<dbReference type="PANTHER" id="PTHR30435:SF1">
    <property type="entry name" value="FLAGELLAR HOOK PROTEIN FLGE"/>
    <property type="match status" value="1"/>
</dbReference>
<gene>
    <name evidence="10" type="primary">flgE</name>
    <name evidence="10" type="ORF">RAE19_06905</name>
</gene>
<dbReference type="EMBL" id="JAVBIK010000001">
    <property type="protein sequence ID" value="MDT7518438.1"/>
    <property type="molecule type" value="Genomic_DNA"/>
</dbReference>
<feature type="domain" description="Flagellar basal-body/hook protein C-terminal" evidence="7">
    <location>
        <begin position="421"/>
        <end position="466"/>
    </location>
</feature>
<evidence type="ECO:0000256" key="1">
    <source>
        <dbReference type="ARBA" id="ARBA00004117"/>
    </source>
</evidence>
<dbReference type="Pfam" id="PF07559">
    <property type="entry name" value="FlgE_D2"/>
    <property type="match status" value="1"/>
</dbReference>
<evidence type="ECO:0000259" key="7">
    <source>
        <dbReference type="Pfam" id="PF06429"/>
    </source>
</evidence>
<feature type="domain" description="Flagellar basal body rod protein N-terminal" evidence="6">
    <location>
        <begin position="3"/>
        <end position="31"/>
    </location>
</feature>
<dbReference type="InterPro" id="IPR011491">
    <property type="entry name" value="FlgE_D2"/>
</dbReference>
<keyword evidence="10" id="KW-0282">Flagellum</keyword>
<evidence type="ECO:0000259" key="6">
    <source>
        <dbReference type="Pfam" id="PF00460"/>
    </source>
</evidence>
<reference evidence="10 11" key="1">
    <citation type="submission" date="2023-08" db="EMBL/GenBank/DDBJ databases">
        <title>Rhodoferax potami sp. nov. and Rhodoferax mekongensis sp. nov., isolated from the Mekong River in Thailand.</title>
        <authorList>
            <person name="Kitikhun S."/>
            <person name="Charoenyingcharoen P."/>
            <person name="Siriarchawattana P."/>
            <person name="Likhitrattanapisal S."/>
            <person name="Nilsakha T."/>
            <person name="Chanpet A."/>
            <person name="Rattanawaree P."/>
            <person name="Ingsriswang S."/>
        </authorList>
    </citation>
    <scope>NUCLEOTIDE SEQUENCE [LARGE SCALE GENOMIC DNA]</scope>
    <source>
        <strain evidence="10 11">TBRC 17660</strain>
    </source>
</reference>
<evidence type="ECO:0000259" key="8">
    <source>
        <dbReference type="Pfam" id="PF07559"/>
    </source>
</evidence>
<evidence type="ECO:0000313" key="11">
    <source>
        <dbReference type="Proteomes" id="UP001321700"/>
    </source>
</evidence>
<dbReference type="InterPro" id="IPR019776">
    <property type="entry name" value="Flagellar_basal_body_rod_CS"/>
</dbReference>
<proteinExistence type="inferred from homology"/>
<dbReference type="Pfam" id="PF06429">
    <property type="entry name" value="Flg_bbr_C"/>
    <property type="match status" value="1"/>
</dbReference>
<comment type="function">
    <text evidence="5">A flexible structure which links the flagellar filament to the drive apparatus in the basal body.</text>
</comment>
<evidence type="ECO:0000313" key="10">
    <source>
        <dbReference type="EMBL" id="MDT7518438.1"/>
    </source>
</evidence>
<keyword evidence="10" id="KW-0969">Cilium</keyword>
<dbReference type="InterPro" id="IPR020013">
    <property type="entry name" value="Flagellar_FlgE/F/G"/>
</dbReference>
<comment type="similarity">
    <text evidence="2 5">Belongs to the flagella basal body rod proteins family.</text>
</comment>
<dbReference type="Pfam" id="PF22692">
    <property type="entry name" value="LlgE_F_G_D1"/>
    <property type="match status" value="1"/>
</dbReference>
<name>A0ABU3KLF7_9BURK</name>
<evidence type="ECO:0000256" key="5">
    <source>
        <dbReference type="RuleBase" id="RU362116"/>
    </source>
</evidence>
<dbReference type="InterPro" id="IPR010930">
    <property type="entry name" value="Flg_bb/hook_C_dom"/>
</dbReference>
<keyword evidence="11" id="KW-1185">Reference proteome</keyword>
<dbReference type="PROSITE" id="PS00588">
    <property type="entry name" value="FLAGELLA_BB_ROD"/>
    <property type="match status" value="1"/>
</dbReference>
<dbReference type="SUPFAM" id="SSF117143">
    <property type="entry name" value="Flagellar hook protein flgE"/>
    <property type="match status" value="1"/>
</dbReference>